<feature type="active site" description="Charge relay system" evidence="10">
    <location>
        <position position="347"/>
    </location>
</feature>
<keyword evidence="4" id="KW-0597">Phosphoprotein</keyword>
<evidence type="ECO:0000256" key="1">
    <source>
        <dbReference type="ARBA" id="ARBA00004613"/>
    </source>
</evidence>
<evidence type="ECO:0000256" key="2">
    <source>
        <dbReference type="ARBA" id="ARBA00010884"/>
    </source>
</evidence>
<keyword evidence="5 11" id="KW-0732">Signal</keyword>
<dbReference type="Ensembl" id="ENSNMLT00000003081.1">
    <property type="protein sequence ID" value="ENSNMLP00000002686.1"/>
    <property type="gene ID" value="ENSNMLG00000001951.1"/>
</dbReference>
<dbReference type="SUPFAM" id="SSF53474">
    <property type="entry name" value="alpha/beta-Hydrolases"/>
    <property type="match status" value="1"/>
</dbReference>
<evidence type="ECO:0000256" key="5">
    <source>
        <dbReference type="ARBA" id="ARBA00022729"/>
    </source>
</evidence>
<dbReference type="InterPro" id="IPR012020">
    <property type="entry name" value="ABHD4"/>
</dbReference>
<evidence type="ECO:0000256" key="6">
    <source>
        <dbReference type="ARBA" id="ARBA00053358"/>
    </source>
</evidence>
<reference evidence="12" key="2">
    <citation type="submission" date="2025-09" db="UniProtKB">
        <authorList>
            <consortium name="Ensembl"/>
        </authorList>
    </citation>
    <scope>IDENTIFICATION</scope>
</reference>
<keyword evidence="13" id="KW-1185">Reference proteome</keyword>
<evidence type="ECO:0000256" key="7">
    <source>
        <dbReference type="ARBA" id="ARBA00066099"/>
    </source>
</evidence>
<evidence type="ECO:0000256" key="3">
    <source>
        <dbReference type="ARBA" id="ARBA00022525"/>
    </source>
</evidence>
<proteinExistence type="inferred from homology"/>
<comment type="function">
    <text evidence="6">May regulate adipocyte lipolysis and liver lipid accumulation.</text>
</comment>
<organism evidence="12 13">
    <name type="scientific">Neogobius melanostomus</name>
    <name type="common">round goby</name>
    <dbReference type="NCBI Taxonomy" id="47308"/>
    <lineage>
        <taxon>Eukaryota</taxon>
        <taxon>Metazoa</taxon>
        <taxon>Chordata</taxon>
        <taxon>Craniata</taxon>
        <taxon>Vertebrata</taxon>
        <taxon>Euteleostomi</taxon>
        <taxon>Actinopterygii</taxon>
        <taxon>Neopterygii</taxon>
        <taxon>Teleostei</taxon>
        <taxon>Neoteleostei</taxon>
        <taxon>Acanthomorphata</taxon>
        <taxon>Gobiaria</taxon>
        <taxon>Gobiiformes</taxon>
        <taxon>Gobioidei</taxon>
        <taxon>Gobiidae</taxon>
        <taxon>Benthophilinae</taxon>
        <taxon>Neogobiini</taxon>
        <taxon>Neogobius</taxon>
    </lineage>
</organism>
<evidence type="ECO:0000256" key="10">
    <source>
        <dbReference type="PIRSR" id="PIRSR005211-1"/>
    </source>
</evidence>
<evidence type="ECO:0000313" key="13">
    <source>
        <dbReference type="Proteomes" id="UP000694523"/>
    </source>
</evidence>
<dbReference type="PIRSF" id="PIRSF005211">
    <property type="entry name" value="Ab_hydro_YheT"/>
    <property type="match status" value="1"/>
</dbReference>
<name>A0A8C6SAX3_9GOBI</name>
<dbReference type="Gene3D" id="3.40.50.1820">
    <property type="entry name" value="alpha/beta hydrolase"/>
    <property type="match status" value="1"/>
</dbReference>
<dbReference type="PANTHER" id="PTHR10794:SF78">
    <property type="entry name" value="ABHYDROLASE DOMAIN-CONTAINING 15A"/>
    <property type="match status" value="1"/>
</dbReference>
<accession>A0A8C6SAX3</accession>
<sequence length="477" mass="53128">MLEWLAVACIVILAVFIWPGAAYFCTEIQTDADTKNDGFTHKKSDCKQDSAAFICKPSALANYLLKHCRSFSDYSPCVGWTWRASAVLQSVHEACWPYHSAVQFVRDNLQLSDEGLVALDWAVPSHQRRRRTSSHSTCPVLLIVPNSFGKITRNVLKLCETALFHGYLPVVFNRRGQNGAPLTTLKLQQFGDPSDLREAVRYIRHRQPAGRLYAVSESTGAGLLLSYLGECGSSSYVTAAVCLSPVFRCQSWFENGLWWPLQWGITLYQKTGLSRYRSVLGQIIQTKDLFSSSTLRGIEEALFCHSSTTAPPAGSSLSWDAYWEHNEPLRDVDEVAIPVLSICAKDDPIRGDAKCTVPLELFESNPHFFLLLTGRGGHCGFSTRSANTCGDVAANNSATGKRGINWSHKTMLEFFRATTDFFATEERSKQLAARRRGLGGVTGGRAFRNRSISTCKQVPACSHNIHAIYSWQRSYTR</sequence>
<dbReference type="AlphaFoldDB" id="A0A8C6SAX3"/>
<comment type="similarity">
    <text evidence="2">Belongs to the AB hydrolase superfamily. AB hydrolase 4 family.</text>
</comment>
<dbReference type="PANTHER" id="PTHR10794">
    <property type="entry name" value="ABHYDROLASE DOMAIN-CONTAINING PROTEIN"/>
    <property type="match status" value="1"/>
</dbReference>
<feature type="active site" description="Charge relay system" evidence="10">
    <location>
        <position position="218"/>
    </location>
</feature>
<feature type="chain" id="PRO_5034863785" description="Protein ABHD15" evidence="11">
    <location>
        <begin position="23"/>
        <end position="477"/>
    </location>
</feature>
<protein>
    <recommendedName>
        <fullName evidence="8">Protein ABHD15</fullName>
    </recommendedName>
    <alternativeName>
        <fullName evidence="9">Alpha/beta hydrolase domain-containing protein 15</fullName>
    </alternativeName>
</protein>
<dbReference type="GO" id="GO:0005576">
    <property type="term" value="C:extracellular region"/>
    <property type="evidence" value="ECO:0007669"/>
    <property type="project" value="UniProtKB-SubCell"/>
</dbReference>
<dbReference type="FunFam" id="3.40.50.1820:FF:000103">
    <property type="entry name" value="Abhydrolase domain-containing 15"/>
    <property type="match status" value="1"/>
</dbReference>
<dbReference type="InterPro" id="IPR029058">
    <property type="entry name" value="AB_hydrolase_fold"/>
</dbReference>
<evidence type="ECO:0000256" key="8">
    <source>
        <dbReference type="ARBA" id="ARBA00072863"/>
    </source>
</evidence>
<keyword evidence="3" id="KW-0964">Secreted</keyword>
<comment type="subcellular location">
    <subcellularLocation>
        <location evidence="1">Secreted</location>
    </subcellularLocation>
</comment>
<feature type="signal peptide" evidence="11">
    <location>
        <begin position="1"/>
        <end position="22"/>
    </location>
</feature>
<evidence type="ECO:0000313" key="12">
    <source>
        <dbReference type="Ensembl" id="ENSNMLP00000002686.1"/>
    </source>
</evidence>
<reference evidence="12" key="1">
    <citation type="submission" date="2025-08" db="UniProtKB">
        <authorList>
            <consortium name="Ensembl"/>
        </authorList>
    </citation>
    <scope>IDENTIFICATION</scope>
</reference>
<feature type="active site" description="Charge relay system" evidence="10">
    <location>
        <position position="378"/>
    </location>
</feature>
<dbReference type="GO" id="GO:0034338">
    <property type="term" value="F:short-chain carboxylesterase activity"/>
    <property type="evidence" value="ECO:0007669"/>
    <property type="project" value="TreeGrafter"/>
</dbReference>
<evidence type="ECO:0000256" key="11">
    <source>
        <dbReference type="SAM" id="SignalP"/>
    </source>
</evidence>
<dbReference type="Proteomes" id="UP000694523">
    <property type="component" value="Unplaced"/>
</dbReference>
<evidence type="ECO:0000256" key="9">
    <source>
        <dbReference type="ARBA" id="ARBA00082877"/>
    </source>
</evidence>
<comment type="subunit">
    <text evidence="7">Interacts with PDE3B; this interaction regulates PDE3B's stability and expression and, thereby, impacts the antilipolytic action of insulin.</text>
</comment>
<evidence type="ECO:0000256" key="4">
    <source>
        <dbReference type="ARBA" id="ARBA00022553"/>
    </source>
</evidence>
<dbReference type="GO" id="GO:0047372">
    <property type="term" value="F:monoacylglycerol lipase activity"/>
    <property type="evidence" value="ECO:0007669"/>
    <property type="project" value="TreeGrafter"/>
</dbReference>
<dbReference type="InterPro" id="IPR050960">
    <property type="entry name" value="AB_hydrolase_4_sf"/>
</dbReference>